<organism evidence="5 6">
    <name type="scientific">Fulvivirga lutea</name>
    <dbReference type="NCBI Taxonomy" id="2810512"/>
    <lineage>
        <taxon>Bacteria</taxon>
        <taxon>Pseudomonadati</taxon>
        <taxon>Bacteroidota</taxon>
        <taxon>Cytophagia</taxon>
        <taxon>Cytophagales</taxon>
        <taxon>Fulvivirgaceae</taxon>
        <taxon>Fulvivirga</taxon>
    </lineage>
</organism>
<dbReference type="SUPFAM" id="SSF55729">
    <property type="entry name" value="Acyl-CoA N-acyltransferases (Nat)"/>
    <property type="match status" value="1"/>
</dbReference>
<dbReference type="EMBL" id="CP070608">
    <property type="protein sequence ID" value="QSE96059.1"/>
    <property type="molecule type" value="Genomic_DNA"/>
</dbReference>
<dbReference type="Gene3D" id="3.40.630.30">
    <property type="match status" value="1"/>
</dbReference>
<dbReference type="CDD" id="cd04301">
    <property type="entry name" value="NAT_SF"/>
    <property type="match status" value="1"/>
</dbReference>
<feature type="domain" description="N-acetyltransferase" evidence="4">
    <location>
        <begin position="159"/>
        <end position="327"/>
    </location>
</feature>
<evidence type="ECO:0000313" key="5">
    <source>
        <dbReference type="EMBL" id="QSE96059.1"/>
    </source>
</evidence>
<evidence type="ECO:0000259" key="3">
    <source>
        <dbReference type="PROSITE" id="PS50995"/>
    </source>
</evidence>
<evidence type="ECO:0000256" key="1">
    <source>
        <dbReference type="ARBA" id="ARBA00022679"/>
    </source>
</evidence>
<dbReference type="PANTHER" id="PTHR43877">
    <property type="entry name" value="AMINOALKYLPHOSPHONATE N-ACETYLTRANSFERASE-RELATED-RELATED"/>
    <property type="match status" value="1"/>
</dbReference>
<reference evidence="5" key="1">
    <citation type="submission" date="2021-02" db="EMBL/GenBank/DDBJ databases">
        <title>Fulvivirga sp. S481 isolated from sea water.</title>
        <authorList>
            <person name="Bae S.S."/>
            <person name="Baek K."/>
        </authorList>
    </citation>
    <scope>NUCLEOTIDE SEQUENCE</scope>
    <source>
        <strain evidence="5">S481</strain>
    </source>
</reference>
<dbReference type="KEGG" id="fuv:JR347_10570"/>
<gene>
    <name evidence="5" type="ORF">JR347_10570</name>
</gene>
<dbReference type="SUPFAM" id="SSF46785">
    <property type="entry name" value="Winged helix' DNA-binding domain"/>
    <property type="match status" value="1"/>
</dbReference>
<evidence type="ECO:0000313" key="6">
    <source>
        <dbReference type="Proteomes" id="UP000662783"/>
    </source>
</evidence>
<dbReference type="InterPro" id="IPR016181">
    <property type="entry name" value="Acyl_CoA_acyltransferase"/>
</dbReference>
<proteinExistence type="predicted"/>
<evidence type="ECO:0000259" key="4">
    <source>
        <dbReference type="PROSITE" id="PS51186"/>
    </source>
</evidence>
<dbReference type="PROSITE" id="PS50995">
    <property type="entry name" value="HTH_MARR_2"/>
    <property type="match status" value="1"/>
</dbReference>
<protein>
    <submittedName>
        <fullName evidence="5">Bifunctional helix-turn-helix transcriptional regulator/GNAT family N-acetyltransferase</fullName>
    </submittedName>
</protein>
<dbReference type="GO" id="GO:0016747">
    <property type="term" value="F:acyltransferase activity, transferring groups other than amino-acyl groups"/>
    <property type="evidence" value="ECO:0007669"/>
    <property type="project" value="InterPro"/>
</dbReference>
<dbReference type="InterPro" id="IPR050832">
    <property type="entry name" value="Bact_Acetyltransf"/>
</dbReference>
<dbReference type="Proteomes" id="UP000662783">
    <property type="component" value="Chromosome"/>
</dbReference>
<dbReference type="InterPro" id="IPR036390">
    <property type="entry name" value="WH_DNA-bd_sf"/>
</dbReference>
<dbReference type="InterPro" id="IPR036388">
    <property type="entry name" value="WH-like_DNA-bd_sf"/>
</dbReference>
<keyword evidence="1" id="KW-0808">Transferase</keyword>
<dbReference type="AlphaFoldDB" id="A0A974WDH6"/>
<keyword evidence="2" id="KW-0012">Acyltransferase</keyword>
<dbReference type="Pfam" id="PF00583">
    <property type="entry name" value="Acetyltransf_1"/>
    <property type="match status" value="1"/>
</dbReference>
<accession>A0A974WDH6</accession>
<dbReference type="PROSITE" id="PS51186">
    <property type="entry name" value="GNAT"/>
    <property type="match status" value="1"/>
</dbReference>
<dbReference type="GO" id="GO:0003700">
    <property type="term" value="F:DNA-binding transcription factor activity"/>
    <property type="evidence" value="ECO:0007669"/>
    <property type="project" value="InterPro"/>
</dbReference>
<dbReference type="InterPro" id="IPR000835">
    <property type="entry name" value="HTH_MarR-typ"/>
</dbReference>
<dbReference type="RefSeq" id="WP_205720572.1">
    <property type="nucleotide sequence ID" value="NZ_CP070608.1"/>
</dbReference>
<dbReference type="InterPro" id="IPR000182">
    <property type="entry name" value="GNAT_dom"/>
</dbReference>
<name>A0A974WDH6_9BACT</name>
<sequence>MNILNDIGYLSIGSRLRRIYEKLQIDGDKIYSELGLNFKSSWFAVFYALSKQDNQSITQLANQIAFTHITVKNIVRELEASKLVKITANKTDKRSKVVSLTPKGEQLKIKLLPVWESFGRTLKDLFQVDNTFINALTEIDQLLEAKPLASRFKESHNKASIINAHPKDYKAIGQLMVEVYSQLDGFPKPDEMPRYYEFLQNVGELTQKPQTELFATYSRDNKVLGAVVFFGDMQYYSSGGRAMKEKNSAGFRLLAVSPEARGLGLGRELTQKCIDRAKELGVKQVVIHTTKAMETAWSMYEKIGFIRARELDFNQGDLEVFGFRLSL</sequence>
<keyword evidence="6" id="KW-1185">Reference proteome</keyword>
<evidence type="ECO:0000256" key="2">
    <source>
        <dbReference type="ARBA" id="ARBA00023315"/>
    </source>
</evidence>
<dbReference type="SMART" id="SM00347">
    <property type="entry name" value="HTH_MARR"/>
    <property type="match status" value="1"/>
</dbReference>
<dbReference type="Gene3D" id="1.10.10.10">
    <property type="entry name" value="Winged helix-like DNA-binding domain superfamily/Winged helix DNA-binding domain"/>
    <property type="match status" value="1"/>
</dbReference>
<feature type="domain" description="HTH marR-type" evidence="3">
    <location>
        <begin position="9"/>
        <end position="154"/>
    </location>
</feature>